<feature type="transmembrane region" description="Helical" evidence="2">
    <location>
        <begin position="275"/>
        <end position="293"/>
    </location>
</feature>
<evidence type="ECO:0000256" key="1">
    <source>
        <dbReference type="SAM" id="MobiDB-lite"/>
    </source>
</evidence>
<evidence type="ECO:0000313" key="4">
    <source>
        <dbReference type="Proteomes" id="UP000887116"/>
    </source>
</evidence>
<gene>
    <name evidence="3" type="ORF">TNCT_95731</name>
</gene>
<reference evidence="3" key="1">
    <citation type="submission" date="2020-07" db="EMBL/GenBank/DDBJ databases">
        <title>Multicomponent nature underlies the extraordinary mechanical properties of spider dragline silk.</title>
        <authorList>
            <person name="Kono N."/>
            <person name="Nakamura H."/>
            <person name="Mori M."/>
            <person name="Yoshida Y."/>
            <person name="Ohtoshi R."/>
            <person name="Malay A.D."/>
            <person name="Moran D.A.P."/>
            <person name="Tomita M."/>
            <person name="Numata K."/>
            <person name="Arakawa K."/>
        </authorList>
    </citation>
    <scope>NUCLEOTIDE SEQUENCE</scope>
</reference>
<dbReference type="AlphaFoldDB" id="A0A8X6JA55"/>
<dbReference type="Proteomes" id="UP000887116">
    <property type="component" value="Unassembled WGS sequence"/>
</dbReference>
<name>A0A8X6JA55_TRICU</name>
<evidence type="ECO:0000256" key="2">
    <source>
        <dbReference type="SAM" id="Phobius"/>
    </source>
</evidence>
<sequence>MTTESFRKGRFAVATLTDDELPEGFLETSVRCPPRAGSEKQTQPPSSELQFHSVNSPSGSSSQEVADTLAPTFNSSVESSTEYCYVEPIIHVIHPAGIQISLSSGDVPSENVPEQPFIDNGAKQQATTFLEELGCFEESDDYSPSMHVRRKSESGKFEEISPDAVEASATNESTTPLLGESEQQSTVCFGRCGESYVNFVKEFRNSTTWLVFLCVLLIPTASGIVMGLLYPDACTKPFNISKLSVVNGILGLLGVVCHIATIATRRFAPSLKIPLFKVISIIAIVMLAVLLFIEFVSLPIVDPSDSCWIMYYYMLYMNIAYVVIMIAVTIFHLDLLYYMCCPQYNCMSSAQTED</sequence>
<accession>A0A8X6JA55</accession>
<comment type="caution">
    <text evidence="3">The sequence shown here is derived from an EMBL/GenBank/DDBJ whole genome shotgun (WGS) entry which is preliminary data.</text>
</comment>
<organism evidence="3 4">
    <name type="scientific">Trichonephila clavata</name>
    <name type="common">Joro spider</name>
    <name type="synonym">Nephila clavata</name>
    <dbReference type="NCBI Taxonomy" id="2740835"/>
    <lineage>
        <taxon>Eukaryota</taxon>
        <taxon>Metazoa</taxon>
        <taxon>Ecdysozoa</taxon>
        <taxon>Arthropoda</taxon>
        <taxon>Chelicerata</taxon>
        <taxon>Arachnida</taxon>
        <taxon>Araneae</taxon>
        <taxon>Araneomorphae</taxon>
        <taxon>Entelegynae</taxon>
        <taxon>Araneoidea</taxon>
        <taxon>Nephilidae</taxon>
        <taxon>Trichonephila</taxon>
    </lineage>
</organism>
<dbReference type="EMBL" id="BMAO01005028">
    <property type="protein sequence ID" value="GFQ98505.1"/>
    <property type="molecule type" value="Genomic_DNA"/>
</dbReference>
<keyword evidence="4" id="KW-1185">Reference proteome</keyword>
<keyword evidence="2" id="KW-0472">Membrane</keyword>
<feature type="transmembrane region" description="Helical" evidence="2">
    <location>
        <begin position="209"/>
        <end position="231"/>
    </location>
</feature>
<feature type="compositionally biased region" description="Polar residues" evidence="1">
    <location>
        <begin position="39"/>
        <end position="66"/>
    </location>
</feature>
<proteinExistence type="predicted"/>
<keyword evidence="2" id="KW-1133">Transmembrane helix</keyword>
<feature type="transmembrane region" description="Helical" evidence="2">
    <location>
        <begin position="243"/>
        <end position="263"/>
    </location>
</feature>
<keyword evidence="2" id="KW-0812">Transmembrane</keyword>
<dbReference type="OrthoDB" id="10358591at2759"/>
<feature type="region of interest" description="Disordered" evidence="1">
    <location>
        <begin position="22"/>
        <end position="66"/>
    </location>
</feature>
<evidence type="ECO:0000313" key="3">
    <source>
        <dbReference type="EMBL" id="GFQ98505.1"/>
    </source>
</evidence>
<protein>
    <submittedName>
        <fullName evidence="3">Uncharacterized protein</fullName>
    </submittedName>
</protein>
<feature type="transmembrane region" description="Helical" evidence="2">
    <location>
        <begin position="313"/>
        <end position="338"/>
    </location>
</feature>